<dbReference type="Proteomes" id="UP000033616">
    <property type="component" value="Unassembled WGS sequence"/>
</dbReference>
<dbReference type="PROSITE" id="PS00171">
    <property type="entry name" value="TIM_1"/>
    <property type="match status" value="1"/>
</dbReference>
<comment type="subcellular location">
    <subcellularLocation>
        <location evidence="8 9">Cytoplasm</location>
    </subcellularLocation>
</comment>
<evidence type="ECO:0000313" key="10">
    <source>
        <dbReference type="EMBL" id="KJV57512.1"/>
    </source>
</evidence>
<dbReference type="UniPathway" id="UPA00109">
    <property type="reaction ID" value="UER00189"/>
</dbReference>
<dbReference type="SUPFAM" id="SSF51351">
    <property type="entry name" value="Triosephosphate isomerase (TIM)"/>
    <property type="match status" value="1"/>
</dbReference>
<dbReference type="InterPro" id="IPR000652">
    <property type="entry name" value="Triosephosphate_isomerase"/>
</dbReference>
<keyword evidence="5 8" id="KW-0963">Cytoplasm</keyword>
<dbReference type="GO" id="GO:0046166">
    <property type="term" value="P:glyceraldehyde-3-phosphate biosynthetic process"/>
    <property type="evidence" value="ECO:0007669"/>
    <property type="project" value="TreeGrafter"/>
</dbReference>
<dbReference type="GO" id="GO:0006094">
    <property type="term" value="P:gluconeogenesis"/>
    <property type="evidence" value="ECO:0007669"/>
    <property type="project" value="UniProtKB-UniRule"/>
</dbReference>
<organism evidence="10 11">
    <name type="scientific">Orientia chuto str. Dubai</name>
    <dbReference type="NCBI Taxonomy" id="1359168"/>
    <lineage>
        <taxon>Bacteria</taxon>
        <taxon>Pseudomonadati</taxon>
        <taxon>Pseudomonadota</taxon>
        <taxon>Alphaproteobacteria</taxon>
        <taxon>Rickettsiales</taxon>
        <taxon>Rickettsiaceae</taxon>
        <taxon>Rickettsieae</taxon>
        <taxon>Orientia</taxon>
    </lineage>
</organism>
<dbReference type="GO" id="GO:0004807">
    <property type="term" value="F:triose-phosphate isomerase activity"/>
    <property type="evidence" value="ECO:0007669"/>
    <property type="project" value="UniProtKB-UniRule"/>
</dbReference>
<dbReference type="PANTHER" id="PTHR21139">
    <property type="entry name" value="TRIOSEPHOSPHATE ISOMERASE"/>
    <property type="match status" value="1"/>
</dbReference>
<dbReference type="NCBIfam" id="TIGR00419">
    <property type="entry name" value="tim"/>
    <property type="match status" value="1"/>
</dbReference>
<evidence type="ECO:0000313" key="11">
    <source>
        <dbReference type="Proteomes" id="UP000033616"/>
    </source>
</evidence>
<evidence type="ECO:0000256" key="1">
    <source>
        <dbReference type="ARBA" id="ARBA00000148"/>
    </source>
</evidence>
<comment type="pathway">
    <text evidence="2">Carbohydrate metabolism; erythritol degradation.</text>
</comment>
<dbReference type="PATRIC" id="fig|1359168.3.peg.9"/>
<dbReference type="PANTHER" id="PTHR21139:SF42">
    <property type="entry name" value="TRIOSEPHOSPHATE ISOMERASE"/>
    <property type="match status" value="1"/>
</dbReference>
<accession>A0A0F3MPX3</accession>
<keyword evidence="7 8" id="KW-0413">Isomerase</keyword>
<dbReference type="EC" id="5.3.1.1" evidence="8 9"/>
<dbReference type="STRING" id="1359168.OCHUTO_0007"/>
<proteinExistence type="inferred from homology"/>
<comment type="similarity">
    <text evidence="3 8 9">Belongs to the triosephosphate isomerase family.</text>
</comment>
<dbReference type="Gene3D" id="3.20.20.70">
    <property type="entry name" value="Aldolase class I"/>
    <property type="match status" value="1"/>
</dbReference>
<evidence type="ECO:0000256" key="8">
    <source>
        <dbReference type="HAMAP-Rule" id="MF_00147"/>
    </source>
</evidence>
<dbReference type="InterPro" id="IPR020861">
    <property type="entry name" value="Triosephosphate_isomerase_AS"/>
</dbReference>
<feature type="binding site" evidence="8">
    <location>
        <begin position="8"/>
        <end position="10"/>
    </location>
    <ligand>
        <name>substrate</name>
    </ligand>
</feature>
<comment type="caution">
    <text evidence="8">Lacks conserved residue(s) required for the propagation of feature annotation.</text>
</comment>
<dbReference type="Pfam" id="PF00121">
    <property type="entry name" value="TIM"/>
    <property type="match status" value="1"/>
</dbReference>
<comment type="caution">
    <text evidence="10">The sequence shown here is derived from an EMBL/GenBank/DDBJ whole genome shotgun (WGS) entry which is preliminary data.</text>
</comment>
<evidence type="ECO:0000256" key="9">
    <source>
        <dbReference type="RuleBase" id="RU363013"/>
    </source>
</evidence>
<evidence type="ECO:0000256" key="7">
    <source>
        <dbReference type="ARBA" id="ARBA00023235"/>
    </source>
</evidence>
<comment type="catalytic activity">
    <reaction evidence="1">
        <text>L-erythrulose 1-phosphate = D-erythrulose 4-phosphate</text>
        <dbReference type="Rhea" id="RHEA:49588"/>
        <dbReference type="ChEBI" id="CHEBI:58002"/>
        <dbReference type="ChEBI" id="CHEBI:90796"/>
        <dbReference type="EC" id="5.3.1.33"/>
    </reaction>
</comment>
<dbReference type="PROSITE" id="PS51440">
    <property type="entry name" value="TIM_2"/>
    <property type="match status" value="1"/>
</dbReference>
<comment type="pathway">
    <text evidence="8 9">Carbohydrate degradation; glycolysis; D-glyceraldehyde 3-phosphate from glycerone phosphate: step 1/1.</text>
</comment>
<evidence type="ECO:0000256" key="2">
    <source>
        <dbReference type="ARBA" id="ARBA00004939"/>
    </source>
</evidence>
<dbReference type="InterPro" id="IPR035990">
    <property type="entry name" value="TIM_sf"/>
</dbReference>
<dbReference type="CDD" id="cd00311">
    <property type="entry name" value="TIM"/>
    <property type="match status" value="1"/>
</dbReference>
<keyword evidence="6 8" id="KW-0324">Glycolysis</keyword>
<keyword evidence="4 8" id="KW-0312">Gluconeogenesis</keyword>
<gene>
    <name evidence="8 10" type="primary">tpiA</name>
    <name evidence="10" type="ORF">OCHUTO_0007</name>
</gene>
<dbReference type="InterPro" id="IPR022896">
    <property type="entry name" value="TrioseP_Isoase_bac/euk"/>
</dbReference>
<dbReference type="UniPathway" id="UPA01066"/>
<feature type="active site" description="Proton acceptor" evidence="8">
    <location>
        <position position="161"/>
    </location>
</feature>
<dbReference type="HAMAP" id="MF_00147_B">
    <property type="entry name" value="TIM_B"/>
    <property type="match status" value="1"/>
</dbReference>
<name>A0A0F3MPX3_9RICK</name>
<reference evidence="10 11" key="1">
    <citation type="submission" date="2015-02" db="EMBL/GenBank/DDBJ databases">
        <title>Genome Sequencing of Rickettsiales.</title>
        <authorList>
            <person name="Daugherty S.C."/>
            <person name="Su Q."/>
            <person name="Abolude K."/>
            <person name="Beier-Sexton M."/>
            <person name="Carlyon J.A."/>
            <person name="Carter R."/>
            <person name="Day N.P."/>
            <person name="Dumler S.J."/>
            <person name="Dyachenko V."/>
            <person name="Godinez A."/>
            <person name="Kurtti T.J."/>
            <person name="Lichay M."/>
            <person name="Mullins K.E."/>
            <person name="Ott S."/>
            <person name="Pappas-Brown V."/>
            <person name="Paris D.H."/>
            <person name="Patel P."/>
            <person name="Richards A.L."/>
            <person name="Sadzewicz L."/>
            <person name="Sears K."/>
            <person name="Seidman D."/>
            <person name="Sengamalay N."/>
            <person name="Stenos J."/>
            <person name="Tallon L.J."/>
            <person name="Vincent G."/>
            <person name="Fraser C.M."/>
            <person name="Munderloh U."/>
            <person name="Dunning-Hotopp J.C."/>
        </authorList>
    </citation>
    <scope>NUCLEOTIDE SEQUENCE [LARGE SCALE GENOMIC DNA]</scope>
    <source>
        <strain evidence="10 11">Fuller</strain>
    </source>
</reference>
<keyword evidence="11" id="KW-1185">Reference proteome</keyword>
<dbReference type="AlphaFoldDB" id="A0A0F3MPX3"/>
<evidence type="ECO:0000256" key="3">
    <source>
        <dbReference type="ARBA" id="ARBA00007422"/>
    </source>
</evidence>
<dbReference type="RefSeq" id="WP_045796852.1">
    <property type="nucleotide sequence ID" value="NZ_LANP01000001.1"/>
</dbReference>
<dbReference type="GO" id="GO:0019563">
    <property type="term" value="P:glycerol catabolic process"/>
    <property type="evidence" value="ECO:0007669"/>
    <property type="project" value="TreeGrafter"/>
</dbReference>
<protein>
    <recommendedName>
        <fullName evidence="8 9">Triosephosphate isomerase</fullName>
        <shortName evidence="8">TIM</shortName>
        <shortName evidence="8">TPI</shortName>
        <ecNumber evidence="8 9">5.3.1.1</ecNumber>
    </recommendedName>
    <alternativeName>
        <fullName evidence="8">Triose-phosphate isomerase</fullName>
    </alternativeName>
</protein>
<dbReference type="UniPathway" id="UPA00138"/>
<comment type="subunit">
    <text evidence="8 9">Homodimer.</text>
</comment>
<dbReference type="InterPro" id="IPR013785">
    <property type="entry name" value="Aldolase_TIM"/>
</dbReference>
<evidence type="ECO:0000256" key="4">
    <source>
        <dbReference type="ARBA" id="ARBA00022432"/>
    </source>
</evidence>
<dbReference type="GO" id="GO:0005829">
    <property type="term" value="C:cytosol"/>
    <property type="evidence" value="ECO:0007669"/>
    <property type="project" value="TreeGrafter"/>
</dbReference>
<evidence type="ECO:0000256" key="5">
    <source>
        <dbReference type="ARBA" id="ARBA00022490"/>
    </source>
</evidence>
<comment type="function">
    <text evidence="8">Involved in the gluconeogenesis. Catalyzes stereospecifically the conversion of dihydroxyacetone phosphate (DHAP) to D-glyceraldehyde-3-phosphate (G3P).</text>
</comment>
<feature type="binding site" evidence="8">
    <location>
        <position position="167"/>
    </location>
    <ligand>
        <name>substrate</name>
    </ligand>
</feature>
<evidence type="ECO:0000256" key="6">
    <source>
        <dbReference type="ARBA" id="ARBA00023152"/>
    </source>
</evidence>
<feature type="binding site" evidence="8">
    <location>
        <position position="207"/>
    </location>
    <ligand>
        <name>substrate</name>
    </ligand>
</feature>
<dbReference type="GO" id="GO:0006096">
    <property type="term" value="P:glycolytic process"/>
    <property type="evidence" value="ECO:0007669"/>
    <property type="project" value="UniProtKB-UniRule"/>
</dbReference>
<dbReference type="EMBL" id="LANP01000001">
    <property type="protein sequence ID" value="KJV57512.1"/>
    <property type="molecule type" value="Genomic_DNA"/>
</dbReference>
<sequence length="247" mass="27442">MKSIVISNWKMHFTFSEACNYFNSINNTDSSLNVANVIFAVPNLYLSGLKLKFNNTFSAQDVSVVAKNSGPYTGEISANMLKSLDINYAIIGHSERRQLFYEDDNTTALKVSNCINNGIVPIICVGEPIEIRKNKTYLQYIAEQLNNISFCFTKNIIIAYEPIWSIGSGIIPTVEDIYEIVAMIREIRNKYRPYNIENSVKIVYGGSVSASNVGQIIEVGVDGVLVGSASLKFENLITIIKTIQGLN</sequence>
<dbReference type="OrthoDB" id="9809429at2"/>
<feature type="active site" description="Electrophile" evidence="8">
    <location>
        <position position="93"/>
    </location>
</feature>
<comment type="catalytic activity">
    <reaction evidence="8 9">
        <text>D-glyceraldehyde 3-phosphate = dihydroxyacetone phosphate</text>
        <dbReference type="Rhea" id="RHEA:18585"/>
        <dbReference type="ChEBI" id="CHEBI:57642"/>
        <dbReference type="ChEBI" id="CHEBI:59776"/>
        <dbReference type="EC" id="5.3.1.1"/>
    </reaction>
</comment>
<comment type="pathway">
    <text evidence="8 9">Carbohydrate biosynthesis; gluconeogenesis.</text>
</comment>